<keyword evidence="7 13" id="KW-0808">Transferase</keyword>
<dbReference type="NCBIfam" id="TIGR00682">
    <property type="entry name" value="lpxK"/>
    <property type="match status" value="1"/>
</dbReference>
<evidence type="ECO:0000256" key="7">
    <source>
        <dbReference type="ARBA" id="ARBA00022679"/>
    </source>
</evidence>
<keyword evidence="9 13" id="KW-0418">Kinase</keyword>
<dbReference type="OrthoDB" id="9766423at2"/>
<dbReference type="InterPro" id="IPR027417">
    <property type="entry name" value="P-loop_NTPase"/>
</dbReference>
<dbReference type="PANTHER" id="PTHR42724:SF1">
    <property type="entry name" value="TETRAACYLDISACCHARIDE 4'-KINASE, MITOCHONDRIAL-RELATED"/>
    <property type="match status" value="1"/>
</dbReference>
<reference evidence="15 16" key="1">
    <citation type="submission" date="2011-11" db="EMBL/GenBank/DDBJ databases">
        <title>Improved High-Quality Draft sequence of Beggiatoa alba B18lD.</title>
        <authorList>
            <consortium name="US DOE Joint Genome Institute"/>
            <person name="Lucas S."/>
            <person name="Han J."/>
            <person name="Lapidus A."/>
            <person name="Cheng J.-F."/>
            <person name="Goodwin L."/>
            <person name="Pitluck S."/>
            <person name="Peters L."/>
            <person name="Mikhailova N."/>
            <person name="Held B."/>
            <person name="Detter J.C."/>
            <person name="Han C."/>
            <person name="Tapia R."/>
            <person name="Land M."/>
            <person name="Hauser L."/>
            <person name="Kyrpides N."/>
            <person name="Ivanova N."/>
            <person name="Pagani I."/>
            <person name="Samuel K."/>
            <person name="Teske A."/>
            <person name="Mueller J."/>
            <person name="Woyke T."/>
        </authorList>
    </citation>
    <scope>NUCLEOTIDE SEQUENCE [LARGE SCALE GENOMIC DNA]</scope>
    <source>
        <strain evidence="15 16">B18LD</strain>
    </source>
</reference>
<keyword evidence="14" id="KW-1133">Transmembrane helix</keyword>
<evidence type="ECO:0000256" key="9">
    <source>
        <dbReference type="ARBA" id="ARBA00022777"/>
    </source>
</evidence>
<keyword evidence="5 13" id="KW-0444">Lipid biosynthesis</keyword>
<name>I3CIU1_9GAMM</name>
<dbReference type="STRING" id="395493.BegalDRAFT_2693"/>
<dbReference type="Proteomes" id="UP000005744">
    <property type="component" value="Unassembled WGS sequence"/>
</dbReference>
<evidence type="ECO:0000256" key="10">
    <source>
        <dbReference type="ARBA" id="ARBA00022840"/>
    </source>
</evidence>
<evidence type="ECO:0000256" key="11">
    <source>
        <dbReference type="ARBA" id="ARBA00023098"/>
    </source>
</evidence>
<dbReference type="GO" id="GO:0005524">
    <property type="term" value="F:ATP binding"/>
    <property type="evidence" value="ECO:0007669"/>
    <property type="project" value="UniProtKB-UniRule"/>
</dbReference>
<feature type="transmembrane region" description="Helical" evidence="14">
    <location>
        <begin position="6"/>
        <end position="25"/>
    </location>
</feature>
<gene>
    <name evidence="13" type="primary">lpxK</name>
    <name evidence="15" type="ORF">BegalDRAFT_2693</name>
</gene>
<evidence type="ECO:0000256" key="6">
    <source>
        <dbReference type="ARBA" id="ARBA00022556"/>
    </source>
</evidence>
<evidence type="ECO:0000256" key="14">
    <source>
        <dbReference type="SAM" id="Phobius"/>
    </source>
</evidence>
<evidence type="ECO:0000256" key="1">
    <source>
        <dbReference type="ARBA" id="ARBA00002274"/>
    </source>
</evidence>
<dbReference type="SUPFAM" id="SSF52540">
    <property type="entry name" value="P-loop containing nucleoside triphosphate hydrolases"/>
    <property type="match status" value="1"/>
</dbReference>
<dbReference type="RefSeq" id="WP_002690791.1">
    <property type="nucleotide sequence ID" value="NZ_JH600070.1"/>
</dbReference>
<dbReference type="Pfam" id="PF02606">
    <property type="entry name" value="LpxK"/>
    <property type="match status" value="1"/>
</dbReference>
<keyword evidence="8 13" id="KW-0547">Nucleotide-binding</keyword>
<evidence type="ECO:0000256" key="3">
    <source>
        <dbReference type="ARBA" id="ARBA00012071"/>
    </source>
</evidence>
<keyword evidence="14" id="KW-0812">Transmembrane</keyword>
<dbReference type="PANTHER" id="PTHR42724">
    <property type="entry name" value="TETRAACYLDISACCHARIDE 4'-KINASE"/>
    <property type="match status" value="1"/>
</dbReference>
<feature type="binding site" evidence="13">
    <location>
        <begin position="56"/>
        <end position="63"/>
    </location>
    <ligand>
        <name>ATP</name>
        <dbReference type="ChEBI" id="CHEBI:30616"/>
    </ligand>
</feature>
<evidence type="ECO:0000256" key="5">
    <source>
        <dbReference type="ARBA" id="ARBA00022516"/>
    </source>
</evidence>
<evidence type="ECO:0000256" key="13">
    <source>
        <dbReference type="HAMAP-Rule" id="MF_00409"/>
    </source>
</evidence>
<dbReference type="HOGENOM" id="CLU_038816_2_0_6"/>
<sequence length="332" mass="37409">MKWNDVWYGGHPVSLLLVPLAWLYCGLVRLRRQLYAWGLLARYRPPVPVIIVGNLTVGGTGKTPLVIWLAQFLTQQGYQVGIVSRGYGGTSKIYPLSVTPTSDPHIVGDEPVLLAQHSHCPVVIAPKRTDAVKKLLTAFNCNLILSDDGLQHYALQRDIEILLLDDVRRYSNRRCLPAGALREPMSRLQTVDFIVTKGAVGLKNEFSMHYEGQTLHALQNAQTTQAISLWRNREVHAIAGIGHPEKFFNRLRDLGLKVIGHEFPDHYYYTAQDITFADNLPVIMTEKDAVKCRSIAGVQHWYLPIEARLSVTFGEKLLQRLKRIEINGQKTA</sequence>
<dbReference type="HAMAP" id="MF_00409">
    <property type="entry name" value="LpxK"/>
    <property type="match status" value="1"/>
</dbReference>
<keyword evidence="16" id="KW-1185">Reference proteome</keyword>
<organism evidence="15 16">
    <name type="scientific">Beggiatoa alba B18LD</name>
    <dbReference type="NCBI Taxonomy" id="395493"/>
    <lineage>
        <taxon>Bacteria</taxon>
        <taxon>Pseudomonadati</taxon>
        <taxon>Pseudomonadota</taxon>
        <taxon>Gammaproteobacteria</taxon>
        <taxon>Thiotrichales</taxon>
        <taxon>Thiotrichaceae</taxon>
        <taxon>Beggiatoa</taxon>
    </lineage>
</organism>
<comment type="similarity">
    <text evidence="13">Belongs to the LpxK family.</text>
</comment>
<evidence type="ECO:0000256" key="8">
    <source>
        <dbReference type="ARBA" id="ARBA00022741"/>
    </source>
</evidence>
<dbReference type="GO" id="GO:0009245">
    <property type="term" value="P:lipid A biosynthetic process"/>
    <property type="evidence" value="ECO:0007669"/>
    <property type="project" value="UniProtKB-UniRule"/>
</dbReference>
<dbReference type="EMBL" id="JH600070">
    <property type="protein sequence ID" value="EIJ43534.1"/>
    <property type="molecule type" value="Genomic_DNA"/>
</dbReference>
<protein>
    <recommendedName>
        <fullName evidence="4 13">Tetraacyldisaccharide 4'-kinase</fullName>
        <ecNumber evidence="3 13">2.7.1.130</ecNumber>
    </recommendedName>
    <alternativeName>
        <fullName evidence="12 13">Lipid A 4'-kinase</fullName>
    </alternativeName>
</protein>
<comment type="catalytic activity">
    <reaction evidence="13">
        <text>a lipid A disaccharide + ATP = a lipid IVA + ADP + H(+)</text>
        <dbReference type="Rhea" id="RHEA:67840"/>
        <dbReference type="ChEBI" id="CHEBI:15378"/>
        <dbReference type="ChEBI" id="CHEBI:30616"/>
        <dbReference type="ChEBI" id="CHEBI:176343"/>
        <dbReference type="ChEBI" id="CHEBI:176425"/>
        <dbReference type="ChEBI" id="CHEBI:456216"/>
        <dbReference type="EC" id="2.7.1.130"/>
    </reaction>
</comment>
<keyword evidence="14" id="KW-0472">Membrane</keyword>
<evidence type="ECO:0000313" key="16">
    <source>
        <dbReference type="Proteomes" id="UP000005744"/>
    </source>
</evidence>
<evidence type="ECO:0000256" key="2">
    <source>
        <dbReference type="ARBA" id="ARBA00004870"/>
    </source>
</evidence>
<dbReference type="AlphaFoldDB" id="I3CIU1"/>
<keyword evidence="6 13" id="KW-0441">Lipid A biosynthesis</keyword>
<dbReference type="GO" id="GO:0005886">
    <property type="term" value="C:plasma membrane"/>
    <property type="evidence" value="ECO:0007669"/>
    <property type="project" value="TreeGrafter"/>
</dbReference>
<dbReference type="InterPro" id="IPR003758">
    <property type="entry name" value="LpxK"/>
</dbReference>
<comment type="function">
    <text evidence="1 13">Transfers the gamma-phosphate of ATP to the 4'-position of a tetraacyldisaccharide 1-phosphate intermediate (termed DS-1-P) to form tetraacyldisaccharide 1,4'-bis-phosphate (lipid IVA).</text>
</comment>
<evidence type="ECO:0000256" key="12">
    <source>
        <dbReference type="ARBA" id="ARBA00029757"/>
    </source>
</evidence>
<keyword evidence="10 13" id="KW-0067">ATP-binding</keyword>
<comment type="pathway">
    <text evidence="2 13">Glycolipid biosynthesis; lipid IV(A) biosynthesis; lipid IV(A) from (3R)-3-hydroxytetradecanoyl-[acyl-carrier-protein] and UDP-N-acetyl-alpha-D-glucosamine: step 6/6.</text>
</comment>
<dbReference type="eggNOG" id="COG1663">
    <property type="taxonomic scope" value="Bacteria"/>
</dbReference>
<proteinExistence type="inferred from homology"/>
<evidence type="ECO:0000256" key="4">
    <source>
        <dbReference type="ARBA" id="ARBA00016436"/>
    </source>
</evidence>
<dbReference type="UniPathway" id="UPA00359">
    <property type="reaction ID" value="UER00482"/>
</dbReference>
<keyword evidence="11 13" id="KW-0443">Lipid metabolism</keyword>
<dbReference type="EC" id="2.7.1.130" evidence="3 13"/>
<dbReference type="GO" id="GO:0009029">
    <property type="term" value="F:lipid-A 4'-kinase activity"/>
    <property type="evidence" value="ECO:0007669"/>
    <property type="project" value="UniProtKB-UniRule"/>
</dbReference>
<evidence type="ECO:0000313" key="15">
    <source>
        <dbReference type="EMBL" id="EIJ43534.1"/>
    </source>
</evidence>
<dbReference type="GO" id="GO:0009244">
    <property type="term" value="P:lipopolysaccharide core region biosynthetic process"/>
    <property type="evidence" value="ECO:0007669"/>
    <property type="project" value="TreeGrafter"/>
</dbReference>
<accession>I3CIU1</accession>